<dbReference type="RefSeq" id="WP_055665054.1">
    <property type="nucleotide sequence ID" value="NZ_CYPR01000253.1"/>
</dbReference>
<name>A0A0M7BG12_9RHOB</name>
<accession>A0A0M7BG12</accession>
<dbReference type="InterPro" id="IPR010237">
    <property type="entry name" value="Pyr-5-nucltdase"/>
</dbReference>
<dbReference type="Proteomes" id="UP000049455">
    <property type="component" value="Unassembled WGS sequence"/>
</dbReference>
<protein>
    <submittedName>
        <fullName evidence="1">Pyrimidine 5'-nucleotidase</fullName>
    </submittedName>
</protein>
<dbReference type="InterPro" id="IPR006439">
    <property type="entry name" value="HAD-SF_hydro_IA"/>
</dbReference>
<dbReference type="InterPro" id="IPR036412">
    <property type="entry name" value="HAD-like_sf"/>
</dbReference>
<dbReference type="PANTHER" id="PTHR12725:SF117">
    <property type="entry name" value="HALOACID DEHALOGENASE-LIKE HYDROLASE"/>
    <property type="match status" value="1"/>
</dbReference>
<dbReference type="NCBIfam" id="TIGR01509">
    <property type="entry name" value="HAD-SF-IA-v3"/>
    <property type="match status" value="1"/>
</dbReference>
<keyword evidence="2" id="KW-1185">Reference proteome</keyword>
<dbReference type="Gene3D" id="1.10.150.450">
    <property type="match status" value="1"/>
</dbReference>
<proteinExistence type="predicted"/>
<dbReference type="EMBL" id="CYPR01000253">
    <property type="protein sequence ID" value="CUH41099.1"/>
    <property type="molecule type" value="Genomic_DNA"/>
</dbReference>
<sequence>MPFARIETWVFDLDETLYPPTTPLFPQIEARMVKWIVRKLDVSVEEADRLRARWWHDHGTTLAGLMREHGEDPGPFLADVHDVDFSVLAPDPGLAAAISALPGRKVIYTNGTAPYARAVLAARGLEGLWDEIHGIEHAGHIPKPERAAYERVFATDGLRPERTAMFEDTPRNLLVPHDMGLATIHVAPRRAPGAHVHHHAPDLTEFLCGIGTAGS</sequence>
<dbReference type="SUPFAM" id="SSF56784">
    <property type="entry name" value="HAD-like"/>
    <property type="match status" value="1"/>
</dbReference>
<dbReference type="SFLD" id="SFLDG01129">
    <property type="entry name" value="C1.5:_HAD__Beta-PGM__Phosphata"/>
    <property type="match status" value="1"/>
</dbReference>
<organism evidence="1 2">
    <name type="scientific">Jannaschia seosinensis</name>
    <dbReference type="NCBI Taxonomy" id="313367"/>
    <lineage>
        <taxon>Bacteria</taxon>
        <taxon>Pseudomonadati</taxon>
        <taxon>Pseudomonadota</taxon>
        <taxon>Alphaproteobacteria</taxon>
        <taxon>Rhodobacterales</taxon>
        <taxon>Roseobacteraceae</taxon>
        <taxon>Jannaschia</taxon>
    </lineage>
</organism>
<gene>
    <name evidence="1" type="ORF">JSE7799_03842</name>
</gene>
<reference evidence="1 2" key="1">
    <citation type="submission" date="2015-09" db="EMBL/GenBank/DDBJ databases">
        <authorList>
            <person name="Jackson K.R."/>
            <person name="Lunt B.L."/>
            <person name="Fisher J.N.B."/>
            <person name="Gardner A.V."/>
            <person name="Bailey M.E."/>
            <person name="Deus L.M."/>
            <person name="Earl A.S."/>
            <person name="Gibby P.D."/>
            <person name="Hartmann K.A."/>
            <person name="Liu J.E."/>
            <person name="Manci A.M."/>
            <person name="Nielsen D.A."/>
            <person name="Solomon M.B."/>
            <person name="Breakwell D.P."/>
            <person name="Burnett S.H."/>
            <person name="Grose J.H."/>
        </authorList>
    </citation>
    <scope>NUCLEOTIDE SEQUENCE [LARGE SCALE GENOMIC DNA]</scope>
    <source>
        <strain evidence="1 2">CECT 7799</strain>
    </source>
</reference>
<dbReference type="STRING" id="313367.JSE7799_03842"/>
<evidence type="ECO:0000313" key="2">
    <source>
        <dbReference type="Proteomes" id="UP000049455"/>
    </source>
</evidence>
<dbReference type="Gene3D" id="3.40.50.1000">
    <property type="entry name" value="HAD superfamily/HAD-like"/>
    <property type="match status" value="1"/>
</dbReference>
<dbReference type="InterPro" id="IPR023214">
    <property type="entry name" value="HAD_sf"/>
</dbReference>
<evidence type="ECO:0000313" key="1">
    <source>
        <dbReference type="EMBL" id="CUH41099.1"/>
    </source>
</evidence>
<dbReference type="CDD" id="cd02604">
    <property type="entry name" value="HAD_5NT"/>
    <property type="match status" value="1"/>
</dbReference>
<dbReference type="Pfam" id="PF00702">
    <property type="entry name" value="Hydrolase"/>
    <property type="match status" value="1"/>
</dbReference>
<dbReference type="NCBIfam" id="TIGR01993">
    <property type="entry name" value="Pyr-5-nucltdase"/>
    <property type="match status" value="1"/>
</dbReference>
<dbReference type="SFLD" id="SFLDG01132">
    <property type="entry name" value="C1.5.3:_5'-Nucleotidase_Like"/>
    <property type="match status" value="1"/>
</dbReference>
<dbReference type="PANTHER" id="PTHR12725">
    <property type="entry name" value="HALOACID DEHALOGENASE-LIKE HYDROLASE"/>
    <property type="match status" value="1"/>
</dbReference>
<dbReference type="AlphaFoldDB" id="A0A0M7BG12"/>
<dbReference type="OrthoDB" id="9803141at2"/>
<dbReference type="SFLD" id="SFLDS00003">
    <property type="entry name" value="Haloacid_Dehalogenase"/>
    <property type="match status" value="1"/>
</dbReference>